<comment type="caution">
    <text evidence="1">The sequence shown here is derived from an EMBL/GenBank/DDBJ whole genome shotgun (WGS) entry which is preliminary data.</text>
</comment>
<feature type="non-terminal residue" evidence="1">
    <location>
        <position position="1"/>
    </location>
</feature>
<evidence type="ECO:0000313" key="2">
    <source>
        <dbReference type="Proteomes" id="UP000789396"/>
    </source>
</evidence>
<proteinExistence type="predicted"/>
<dbReference type="EMBL" id="CAJVPZ010051297">
    <property type="protein sequence ID" value="CAG8778837.1"/>
    <property type="molecule type" value="Genomic_DNA"/>
</dbReference>
<dbReference type="PANTHER" id="PTHR31424">
    <property type="entry name" value="PROTEIN CBG23806"/>
    <property type="match status" value="1"/>
</dbReference>
<gene>
    <name evidence="1" type="ORF">RFULGI_LOCUS15638</name>
</gene>
<evidence type="ECO:0000313" key="1">
    <source>
        <dbReference type="EMBL" id="CAG8778837.1"/>
    </source>
</evidence>
<dbReference type="OrthoDB" id="2434386at2759"/>
<organism evidence="1 2">
    <name type="scientific">Racocetra fulgida</name>
    <dbReference type="NCBI Taxonomy" id="60492"/>
    <lineage>
        <taxon>Eukaryota</taxon>
        <taxon>Fungi</taxon>
        <taxon>Fungi incertae sedis</taxon>
        <taxon>Mucoromycota</taxon>
        <taxon>Glomeromycotina</taxon>
        <taxon>Glomeromycetes</taxon>
        <taxon>Diversisporales</taxon>
        <taxon>Gigasporaceae</taxon>
        <taxon>Racocetra</taxon>
    </lineage>
</organism>
<dbReference type="PANTHER" id="PTHR31424:SF5">
    <property type="entry name" value="APPLE DOMAIN-CONTAINING PROTEIN"/>
    <property type="match status" value="1"/>
</dbReference>
<protein>
    <submittedName>
        <fullName evidence="1">19250_t:CDS:1</fullName>
    </submittedName>
</protein>
<sequence length="467" mass="54510">YLMIKNKSEIKTFELGDYPQISTITYQEKKNNIIQRSFNYFIEAEGFYPYYPELRYTLPPKKYPIPNDYSVKTTWGRAENRQTVQCKIKYKNGQPEFQILYGAFFEFEVKSNTSVSKAVENYEKAITRNSNKKGSLSGPLLFGLQLQKLRTVRELRARQHIKPAEQYSQKTLIRHAKEFATILKQEFIRTSELIYNTQDSVSLKSLEYTINNQNYYFNIGDKNPLQQKAEILNIIKVMDSSYISRDAYRDLAAINFHLPREYIIANERNNLTQEIINKIQINLINMNKAINNPNLEEEPNHIDIIPDNIDTDTINVNEISRSEYIGGQRDFKEILRYIIPYLMQENVLSANNPTIHIRISGDGRNVVEKYELLEIILNPFFNDLKDLKNNGLNVADILWNFEFYFSSDWKFLSICLGLKAANSKYFCAWCSCSKDKIGDATQDWRITKSINDLKNNYSNTPGHIKAP</sequence>
<dbReference type="Proteomes" id="UP000789396">
    <property type="component" value="Unassembled WGS sequence"/>
</dbReference>
<dbReference type="Gene3D" id="3.30.160.360">
    <property type="match status" value="1"/>
</dbReference>
<feature type="non-terminal residue" evidence="1">
    <location>
        <position position="467"/>
    </location>
</feature>
<name>A0A9N9JF80_9GLOM</name>
<dbReference type="AlphaFoldDB" id="A0A9N9JF80"/>
<accession>A0A9N9JF80</accession>
<keyword evidence="2" id="KW-1185">Reference proteome</keyword>
<reference evidence="1" key="1">
    <citation type="submission" date="2021-06" db="EMBL/GenBank/DDBJ databases">
        <authorList>
            <person name="Kallberg Y."/>
            <person name="Tangrot J."/>
            <person name="Rosling A."/>
        </authorList>
    </citation>
    <scope>NUCLEOTIDE SEQUENCE</scope>
    <source>
        <strain evidence="1">IN212</strain>
    </source>
</reference>